<dbReference type="Gene3D" id="3.40.220.10">
    <property type="entry name" value="Leucine Aminopeptidase, subunit E, domain 1"/>
    <property type="match status" value="1"/>
</dbReference>
<dbReference type="SUPFAM" id="SSF52949">
    <property type="entry name" value="Macro domain-like"/>
    <property type="match status" value="1"/>
</dbReference>
<evidence type="ECO:0000313" key="3">
    <source>
        <dbReference type="Proteomes" id="UP000229095"/>
    </source>
</evidence>
<sequence>MSFATVHQDITTMQVDAIVNAANTRLRMGGGVCGAIFHAAGAEKLQRACDRLSPIVTGQAIATTGFDLPAHYVIHTAGPIWHGGDHGEERLLRACYRNSLKLADKLHCTSIAFPLISSGIYGYPKDAALDVAEDEIQSYLDETPSTDINVYLVLFG</sequence>
<proteinExistence type="predicted"/>
<keyword evidence="3" id="KW-1185">Reference proteome</keyword>
<reference evidence="2 3" key="1">
    <citation type="submission" date="2017-10" db="EMBL/GenBank/DDBJ databases">
        <title>Draft genome sequences of strains TRE 1, TRE 9, TRE H and TRI 7, isolated from tamarins, belonging to four potential novel Bifidobacterium species.</title>
        <authorList>
            <person name="Mattarelli P."/>
            <person name="Modesto M."/>
            <person name="Puglisi E."/>
            <person name="Morelli L."/>
            <person name="Spezio C."/>
            <person name="Bonetti A."/>
            <person name="Sandri C."/>
        </authorList>
    </citation>
    <scope>NUCLEOTIDE SEQUENCE [LARGE SCALE GENOMIC DNA]</scope>
    <source>
        <strain evidence="3">TRE1</strain>
    </source>
</reference>
<dbReference type="SMART" id="SM00506">
    <property type="entry name" value="A1pp"/>
    <property type="match status" value="1"/>
</dbReference>
<accession>A0A2M9H826</accession>
<dbReference type="EMBL" id="PEBI01000003">
    <property type="protein sequence ID" value="PJM72963.1"/>
    <property type="molecule type" value="Genomic_DNA"/>
</dbReference>
<dbReference type="OrthoDB" id="6194521at2"/>
<organism evidence="2 3">
    <name type="scientific">Bifidobacterium primatium</name>
    <dbReference type="NCBI Taxonomy" id="2045438"/>
    <lineage>
        <taxon>Bacteria</taxon>
        <taxon>Bacillati</taxon>
        <taxon>Actinomycetota</taxon>
        <taxon>Actinomycetes</taxon>
        <taxon>Bifidobacteriales</taxon>
        <taxon>Bifidobacteriaceae</taxon>
        <taxon>Bifidobacterium</taxon>
    </lineage>
</organism>
<dbReference type="RefSeq" id="WP_100511066.1">
    <property type="nucleotide sequence ID" value="NZ_PEBI01000003.1"/>
</dbReference>
<name>A0A2M9H826_9BIFI</name>
<dbReference type="PANTHER" id="PTHR11106:SF27">
    <property type="entry name" value="MACRO DOMAIN-CONTAINING PROTEIN"/>
    <property type="match status" value="1"/>
</dbReference>
<dbReference type="InterPro" id="IPR043472">
    <property type="entry name" value="Macro_dom-like"/>
</dbReference>
<feature type="domain" description="Macro" evidence="1">
    <location>
        <begin position="1"/>
        <end position="156"/>
    </location>
</feature>
<protein>
    <submittedName>
        <fullName evidence="2">RNase III inhibitor</fullName>
    </submittedName>
</protein>
<dbReference type="Proteomes" id="UP000229095">
    <property type="component" value="Unassembled WGS sequence"/>
</dbReference>
<dbReference type="Pfam" id="PF01661">
    <property type="entry name" value="Macro"/>
    <property type="match status" value="1"/>
</dbReference>
<dbReference type="InterPro" id="IPR002589">
    <property type="entry name" value="Macro_dom"/>
</dbReference>
<dbReference type="AlphaFoldDB" id="A0A2M9H826"/>
<gene>
    <name evidence="2" type="ORF">CS006_06835</name>
</gene>
<evidence type="ECO:0000259" key="1">
    <source>
        <dbReference type="PROSITE" id="PS51154"/>
    </source>
</evidence>
<dbReference type="PROSITE" id="PS51154">
    <property type="entry name" value="MACRO"/>
    <property type="match status" value="1"/>
</dbReference>
<comment type="caution">
    <text evidence="2">The sequence shown here is derived from an EMBL/GenBank/DDBJ whole genome shotgun (WGS) entry which is preliminary data.</text>
</comment>
<evidence type="ECO:0000313" key="2">
    <source>
        <dbReference type="EMBL" id="PJM72963.1"/>
    </source>
</evidence>
<dbReference type="PANTHER" id="PTHR11106">
    <property type="entry name" value="GANGLIOSIDE INDUCED DIFFERENTIATION ASSOCIATED PROTEIN 2-RELATED"/>
    <property type="match status" value="1"/>
</dbReference>